<proteinExistence type="predicted"/>
<evidence type="ECO:0000256" key="3">
    <source>
        <dbReference type="ARBA" id="ARBA00022989"/>
    </source>
</evidence>
<dbReference type="PROSITE" id="PS50850">
    <property type="entry name" value="MFS"/>
    <property type="match status" value="1"/>
</dbReference>
<feature type="transmembrane region" description="Helical" evidence="5">
    <location>
        <begin position="21"/>
        <end position="42"/>
    </location>
</feature>
<reference evidence="7 8" key="1">
    <citation type="submission" date="2019-06" db="EMBL/GenBank/DDBJ databases">
        <title>Amycolatopsis alkalitolerans sp. nov., isolated from Gastrodia elata Blume.</title>
        <authorList>
            <person name="Narsing Rao M.P."/>
            <person name="Li W.J."/>
        </authorList>
    </citation>
    <scope>NUCLEOTIDE SEQUENCE [LARGE SCALE GENOMIC DNA]</scope>
    <source>
        <strain evidence="7 8">SYSUP0005</strain>
    </source>
</reference>
<sequence>MKSSDAESHRLRDFAKEKVTFKQALLVAVAAGLGYGFDAYAVNIYSLVLPAIKDTLHVSLSALGTIGSIFLVGYTIGTIGFGIAADRWGRKDTLGVSILVYGASTALGGLTTNVPVFTALRFLTGVGGAGELAVGAPYTAEMWPARHRAVGTGGIIFSLYSAGYILAAGTALLVVPRWGWQWAFILAIVPSLALFLIRRRLRESTRYTVAKLEAKAKGNKRAKVSIWRVPGAKKRIVIGWLIYTANAVGYWGMTVFLTTFMVQKFHVSAAGAIKYAMLFYVVQFLFCYVGTWLADALGRKPSAILGAVIMMGATALGATATGLSSYLVFGGLSIAMLGWLWGVGDTYIAELFPTSLRGTGFGIAVGGGRVVSIAAPFVVGWAISVYGPTVPYLAFTGLWVLTIIGYLMGPETARKELEEISIDVAGGTASTQLVRKETLES</sequence>
<feature type="transmembrane region" description="Helical" evidence="5">
    <location>
        <begin position="152"/>
        <end position="174"/>
    </location>
</feature>
<accession>A0A5C4M0E3</accession>
<dbReference type="AlphaFoldDB" id="A0A5C4M0E3"/>
<dbReference type="PANTHER" id="PTHR23508">
    <property type="entry name" value="CARBOXYLIC ACID TRANSPORTER PROTEIN HOMOLOG"/>
    <property type="match status" value="1"/>
</dbReference>
<evidence type="ECO:0000256" key="4">
    <source>
        <dbReference type="ARBA" id="ARBA00023136"/>
    </source>
</evidence>
<gene>
    <name evidence="7" type="ORF">FG385_15820</name>
</gene>
<feature type="domain" description="Major facilitator superfamily (MFS) profile" evidence="6">
    <location>
        <begin position="24"/>
        <end position="414"/>
    </location>
</feature>
<comment type="subcellular location">
    <subcellularLocation>
        <location evidence="1">Cell membrane</location>
        <topology evidence="1">Multi-pass membrane protein</topology>
    </subcellularLocation>
</comment>
<feature type="transmembrane region" description="Helical" evidence="5">
    <location>
        <begin position="237"/>
        <end position="260"/>
    </location>
</feature>
<name>A0A5C4M0E3_9PSEU</name>
<dbReference type="InterPro" id="IPR020846">
    <property type="entry name" value="MFS_dom"/>
</dbReference>
<dbReference type="InterPro" id="IPR036259">
    <property type="entry name" value="MFS_trans_sf"/>
</dbReference>
<dbReference type="PANTHER" id="PTHR23508:SF10">
    <property type="entry name" value="CARBOXYLIC ACID TRANSPORTER PROTEIN HOMOLOG"/>
    <property type="match status" value="1"/>
</dbReference>
<evidence type="ECO:0000256" key="5">
    <source>
        <dbReference type="SAM" id="Phobius"/>
    </source>
</evidence>
<feature type="transmembrane region" description="Helical" evidence="5">
    <location>
        <begin position="360"/>
        <end position="383"/>
    </location>
</feature>
<evidence type="ECO:0000313" key="7">
    <source>
        <dbReference type="EMBL" id="TNC25113.1"/>
    </source>
</evidence>
<keyword evidence="4 5" id="KW-0472">Membrane</keyword>
<evidence type="ECO:0000259" key="6">
    <source>
        <dbReference type="PROSITE" id="PS50850"/>
    </source>
</evidence>
<feature type="transmembrane region" description="Helical" evidence="5">
    <location>
        <begin position="326"/>
        <end position="348"/>
    </location>
</feature>
<evidence type="ECO:0000256" key="1">
    <source>
        <dbReference type="ARBA" id="ARBA00004651"/>
    </source>
</evidence>
<dbReference type="RefSeq" id="WP_139097501.1">
    <property type="nucleotide sequence ID" value="NZ_VDFW01000012.1"/>
</dbReference>
<dbReference type="Pfam" id="PF07690">
    <property type="entry name" value="MFS_1"/>
    <property type="match status" value="1"/>
</dbReference>
<evidence type="ECO:0000256" key="2">
    <source>
        <dbReference type="ARBA" id="ARBA00022692"/>
    </source>
</evidence>
<dbReference type="OrthoDB" id="9787026at2"/>
<feature type="transmembrane region" description="Helical" evidence="5">
    <location>
        <begin position="180"/>
        <end position="197"/>
    </location>
</feature>
<dbReference type="SUPFAM" id="SSF103473">
    <property type="entry name" value="MFS general substrate transporter"/>
    <property type="match status" value="1"/>
</dbReference>
<protein>
    <submittedName>
        <fullName evidence="7">MFS transporter</fullName>
    </submittedName>
</protein>
<keyword evidence="8" id="KW-1185">Reference proteome</keyword>
<dbReference type="InterPro" id="IPR011701">
    <property type="entry name" value="MFS"/>
</dbReference>
<keyword evidence="2 5" id="KW-0812">Transmembrane</keyword>
<dbReference type="CDD" id="cd17316">
    <property type="entry name" value="MFS_SV2_like"/>
    <property type="match status" value="1"/>
</dbReference>
<dbReference type="Gene3D" id="1.20.1250.20">
    <property type="entry name" value="MFS general substrate transporter like domains"/>
    <property type="match status" value="2"/>
</dbReference>
<dbReference type="GO" id="GO:0005886">
    <property type="term" value="C:plasma membrane"/>
    <property type="evidence" value="ECO:0007669"/>
    <property type="project" value="UniProtKB-SubCell"/>
</dbReference>
<dbReference type="EMBL" id="VDFW01000012">
    <property type="protein sequence ID" value="TNC25113.1"/>
    <property type="molecule type" value="Genomic_DNA"/>
</dbReference>
<feature type="transmembrane region" description="Helical" evidence="5">
    <location>
        <begin position="303"/>
        <end position="320"/>
    </location>
</feature>
<dbReference type="GO" id="GO:0046943">
    <property type="term" value="F:carboxylic acid transmembrane transporter activity"/>
    <property type="evidence" value="ECO:0007669"/>
    <property type="project" value="TreeGrafter"/>
</dbReference>
<organism evidence="7 8">
    <name type="scientific">Amycolatopsis alkalitolerans</name>
    <dbReference type="NCBI Taxonomy" id="2547244"/>
    <lineage>
        <taxon>Bacteria</taxon>
        <taxon>Bacillati</taxon>
        <taxon>Actinomycetota</taxon>
        <taxon>Actinomycetes</taxon>
        <taxon>Pseudonocardiales</taxon>
        <taxon>Pseudonocardiaceae</taxon>
        <taxon>Amycolatopsis</taxon>
    </lineage>
</organism>
<dbReference type="Proteomes" id="UP000305546">
    <property type="component" value="Unassembled WGS sequence"/>
</dbReference>
<evidence type="ECO:0000313" key="8">
    <source>
        <dbReference type="Proteomes" id="UP000305546"/>
    </source>
</evidence>
<comment type="caution">
    <text evidence="7">The sequence shown here is derived from an EMBL/GenBank/DDBJ whole genome shotgun (WGS) entry which is preliminary data.</text>
</comment>
<keyword evidence="3 5" id="KW-1133">Transmembrane helix</keyword>
<feature type="transmembrane region" description="Helical" evidence="5">
    <location>
        <begin position="62"/>
        <end position="84"/>
    </location>
</feature>
<feature type="transmembrane region" description="Helical" evidence="5">
    <location>
        <begin position="272"/>
        <end position="291"/>
    </location>
</feature>
<feature type="transmembrane region" description="Helical" evidence="5">
    <location>
        <begin position="389"/>
        <end position="408"/>
    </location>
</feature>